<dbReference type="Proteomes" id="UP001497482">
    <property type="component" value="Chromosome 22"/>
</dbReference>
<evidence type="ECO:0000313" key="2">
    <source>
        <dbReference type="Proteomes" id="UP001497482"/>
    </source>
</evidence>
<gene>
    <name evidence="1" type="ORF">KC01_LOCUS26352</name>
</gene>
<protein>
    <recommendedName>
        <fullName evidence="3">Transmembrane protein</fullName>
    </recommendedName>
</protein>
<reference evidence="1 2" key="1">
    <citation type="submission" date="2024-04" db="EMBL/GenBank/DDBJ databases">
        <authorList>
            <person name="Waldvogel A.-M."/>
            <person name="Schoenle A."/>
        </authorList>
    </citation>
    <scope>NUCLEOTIDE SEQUENCE [LARGE SCALE GENOMIC DNA]</scope>
</reference>
<name>A0AAV2LCG9_KNICA</name>
<proteinExistence type="predicted"/>
<accession>A0AAV2LCG9</accession>
<dbReference type="AlphaFoldDB" id="A0AAV2LCG9"/>
<sequence>MPTIDLYFNLYASSSLLASPRFSSALSVSLRLFPPPLASLRLFPPLFGYFRLPSLLFGSFRLHSLLFGSFRLPSSLFGSLRRVAPVHSPDLLSSLRLVLSELLFSVTRRRCSLTRSLTCRSE</sequence>
<dbReference type="EMBL" id="OZ035844">
    <property type="protein sequence ID" value="CAL1597877.1"/>
    <property type="molecule type" value="Genomic_DNA"/>
</dbReference>
<keyword evidence="2" id="KW-1185">Reference proteome</keyword>
<evidence type="ECO:0008006" key="3">
    <source>
        <dbReference type="Google" id="ProtNLM"/>
    </source>
</evidence>
<evidence type="ECO:0000313" key="1">
    <source>
        <dbReference type="EMBL" id="CAL1597877.1"/>
    </source>
</evidence>
<organism evidence="1 2">
    <name type="scientific">Knipowitschia caucasica</name>
    <name type="common">Caucasian dwarf goby</name>
    <name type="synonym">Pomatoschistus caucasicus</name>
    <dbReference type="NCBI Taxonomy" id="637954"/>
    <lineage>
        <taxon>Eukaryota</taxon>
        <taxon>Metazoa</taxon>
        <taxon>Chordata</taxon>
        <taxon>Craniata</taxon>
        <taxon>Vertebrata</taxon>
        <taxon>Euteleostomi</taxon>
        <taxon>Actinopterygii</taxon>
        <taxon>Neopterygii</taxon>
        <taxon>Teleostei</taxon>
        <taxon>Neoteleostei</taxon>
        <taxon>Acanthomorphata</taxon>
        <taxon>Gobiaria</taxon>
        <taxon>Gobiiformes</taxon>
        <taxon>Gobioidei</taxon>
        <taxon>Gobiidae</taxon>
        <taxon>Gobiinae</taxon>
        <taxon>Knipowitschia</taxon>
    </lineage>
</organism>